<accession>A0A0T5ZYH9</accession>
<feature type="transmembrane region" description="Helical" evidence="2">
    <location>
        <begin position="33"/>
        <end position="51"/>
    </location>
</feature>
<feature type="region of interest" description="Disordered" evidence="1">
    <location>
        <begin position="311"/>
        <end position="384"/>
    </location>
</feature>
<dbReference type="AlphaFoldDB" id="A0A0T5ZYH9"/>
<dbReference type="Proteomes" id="UP000051297">
    <property type="component" value="Unassembled WGS sequence"/>
</dbReference>
<evidence type="ECO:0000313" key="4">
    <source>
        <dbReference type="Proteomes" id="UP000051297"/>
    </source>
</evidence>
<dbReference type="Gene3D" id="2.60.40.1120">
    <property type="entry name" value="Carboxypeptidase-like, regulatory domain"/>
    <property type="match status" value="1"/>
</dbReference>
<keyword evidence="2" id="KW-1133">Transmembrane helix</keyword>
<organism evidence="3 4">
    <name type="scientific">candidate division WWE3 bacterium CSP1-7</name>
    <dbReference type="NCBI Taxonomy" id="1576480"/>
    <lineage>
        <taxon>Bacteria</taxon>
        <taxon>Katanobacteria</taxon>
    </lineage>
</organism>
<dbReference type="InterPro" id="IPR024414">
    <property type="entry name" value="Uncharacterised_PrgI"/>
</dbReference>
<dbReference type="Pfam" id="PF12666">
    <property type="entry name" value="PrgI"/>
    <property type="match status" value="1"/>
</dbReference>
<dbReference type="SUPFAM" id="SSF49478">
    <property type="entry name" value="Cna protein B-type domain"/>
    <property type="match status" value="1"/>
</dbReference>
<keyword evidence="2" id="KW-0472">Membrane</keyword>
<reference evidence="3 4" key="1">
    <citation type="submission" date="2015-05" db="EMBL/GenBank/DDBJ databases">
        <title>Critical biogeochemical functions in the subsurface are associated with bacteria from new phyla and little studied lineages.</title>
        <authorList>
            <person name="Hug L.A."/>
            <person name="Thomas B.C."/>
            <person name="Sharon I."/>
            <person name="Brown C.T."/>
            <person name="Sharma R."/>
            <person name="Hettich R.L."/>
            <person name="Wilkins M.J."/>
            <person name="Williams K.H."/>
            <person name="Singh A."/>
            <person name="Banfield J.F."/>
        </authorList>
    </citation>
    <scope>NUCLEOTIDE SEQUENCE [LARGE SCALE GENOMIC DNA]</scope>
    <source>
        <strain evidence="3">CSP1-7</strain>
    </source>
</reference>
<keyword evidence="2" id="KW-0812">Transmembrane</keyword>
<feature type="transmembrane region" description="Helical" evidence="2">
    <location>
        <begin position="57"/>
        <end position="75"/>
    </location>
</feature>
<sequence length="474" mass="51167">MPEEPLTTKQHAVPQQVFGVQFKLIGDLTIRQFAILAICGFFAFAIFSSGLFLPFRLLISISLVLFGVAFALIPFQDQSLDQWITAFFRAVYSPTRRMWVKSTAPAEFLILEMPKFTRVSGPEISPEESRRRLETYLGGIREQKELNPLDLAEEQYLGSIRSLAQTMVTPAAPAFVPAPVPVAPPTAALTLEEVMAAPTVSPVAPSEVEGPPPPPPAPRLRFVEATKIIERASLASQVNFAEPVYKVQRGRVASYFAARRNTRVGRRLTPLAIAGEMVYAPAREQIIAPELPTAPALATVTVEPIAPPPPLPLPPVPEVEEIPPAPVAPPPPPPAPLPEPEPIPEPTPPPVVVPSPPEEKPTPIPTPIPFPTAPPLPKPSAAPPIAPPKAGENIIAGVVFDPQGGILDQTLVVVEDEKGNVVRAIKTSELGKFVTSPLPNGKYAVRVPKTPFSFATMKVELTGKEMEELEIRSK</sequence>
<dbReference type="STRING" id="1576480.XU08_C0001G0272"/>
<gene>
    <name evidence="3" type="ORF">XU08_C0001G0272</name>
</gene>
<comment type="caution">
    <text evidence="3">The sequence shown here is derived from an EMBL/GenBank/DDBJ whole genome shotgun (WGS) entry which is preliminary data.</text>
</comment>
<dbReference type="PRINTS" id="PR01217">
    <property type="entry name" value="PRICHEXTENSN"/>
</dbReference>
<protein>
    <submittedName>
        <fullName evidence="3">Uncharacterized protein</fullName>
    </submittedName>
</protein>
<proteinExistence type="predicted"/>
<evidence type="ECO:0000256" key="2">
    <source>
        <dbReference type="SAM" id="Phobius"/>
    </source>
</evidence>
<evidence type="ECO:0000313" key="3">
    <source>
        <dbReference type="EMBL" id="KRT67860.1"/>
    </source>
</evidence>
<dbReference type="EMBL" id="LDXK01000001">
    <property type="protein sequence ID" value="KRT67860.1"/>
    <property type="molecule type" value="Genomic_DNA"/>
</dbReference>
<name>A0A0T5ZYH9_UNCKA</name>
<evidence type="ECO:0000256" key="1">
    <source>
        <dbReference type="SAM" id="MobiDB-lite"/>
    </source>
</evidence>